<accession>A0AAJ0D7J2</accession>
<feature type="transmembrane region" description="Helical" evidence="7">
    <location>
        <begin position="128"/>
        <end position="149"/>
    </location>
</feature>
<dbReference type="InterPro" id="IPR020846">
    <property type="entry name" value="MFS_dom"/>
</dbReference>
<feature type="transmembrane region" description="Helical" evidence="7">
    <location>
        <begin position="446"/>
        <end position="464"/>
    </location>
</feature>
<feature type="transmembrane region" description="Helical" evidence="7">
    <location>
        <begin position="20"/>
        <end position="42"/>
    </location>
</feature>
<evidence type="ECO:0000256" key="1">
    <source>
        <dbReference type="ARBA" id="ARBA00004141"/>
    </source>
</evidence>
<keyword evidence="4 7" id="KW-1133">Transmembrane helix</keyword>
<feature type="transmembrane region" description="Helical" evidence="7">
    <location>
        <begin position="346"/>
        <end position="367"/>
    </location>
</feature>
<keyword evidence="3 7" id="KW-0812">Transmembrane</keyword>
<dbReference type="Proteomes" id="UP001271007">
    <property type="component" value="Unassembled WGS sequence"/>
</dbReference>
<dbReference type="PANTHER" id="PTHR48022">
    <property type="entry name" value="PLASTIDIC GLUCOSE TRANSPORTER 4"/>
    <property type="match status" value="1"/>
</dbReference>
<dbReference type="Pfam" id="PF00083">
    <property type="entry name" value="Sugar_tr"/>
    <property type="match status" value="1"/>
</dbReference>
<evidence type="ECO:0000256" key="5">
    <source>
        <dbReference type="ARBA" id="ARBA00023136"/>
    </source>
</evidence>
<evidence type="ECO:0000256" key="6">
    <source>
        <dbReference type="SAM" id="MobiDB-lite"/>
    </source>
</evidence>
<feature type="transmembrane region" description="Helical" evidence="7">
    <location>
        <begin position="282"/>
        <end position="305"/>
    </location>
</feature>
<feature type="transmembrane region" description="Helical" evidence="7">
    <location>
        <begin position="98"/>
        <end position="116"/>
    </location>
</feature>
<dbReference type="PANTHER" id="PTHR48022:SF41">
    <property type="entry name" value="MAJOR FACILITATOR SUPERFAMILY (MFS) PROFILE DOMAIN-CONTAINING PROTEIN"/>
    <property type="match status" value="1"/>
</dbReference>
<dbReference type="InterPro" id="IPR050360">
    <property type="entry name" value="MFS_Sugar_Transporters"/>
</dbReference>
<dbReference type="GO" id="GO:0016020">
    <property type="term" value="C:membrane"/>
    <property type="evidence" value="ECO:0007669"/>
    <property type="project" value="UniProtKB-SubCell"/>
</dbReference>
<dbReference type="GO" id="GO:0005351">
    <property type="term" value="F:carbohydrate:proton symporter activity"/>
    <property type="evidence" value="ECO:0007669"/>
    <property type="project" value="TreeGrafter"/>
</dbReference>
<feature type="transmembrane region" description="Helical" evidence="7">
    <location>
        <begin position="317"/>
        <end position="339"/>
    </location>
</feature>
<feature type="domain" description="Major facilitator superfamily (MFS) profile" evidence="8">
    <location>
        <begin position="21"/>
        <end position="468"/>
    </location>
</feature>
<feature type="transmembrane region" description="Helical" evidence="7">
    <location>
        <begin position="373"/>
        <end position="400"/>
    </location>
</feature>
<comment type="similarity">
    <text evidence="2">Belongs to the major facilitator superfamily. Sugar transporter (TC 2.A.1.1) family.</text>
</comment>
<feature type="transmembrane region" description="Helical" evidence="7">
    <location>
        <begin position="161"/>
        <end position="180"/>
    </location>
</feature>
<proteinExistence type="inferred from homology"/>
<dbReference type="FunFam" id="1.20.1250.20:FF:000078">
    <property type="entry name" value="MFS maltose transporter, putative"/>
    <property type="match status" value="1"/>
</dbReference>
<dbReference type="PROSITE" id="PS50850">
    <property type="entry name" value="MFS"/>
    <property type="match status" value="1"/>
</dbReference>
<dbReference type="InterPro" id="IPR036259">
    <property type="entry name" value="MFS_trans_sf"/>
</dbReference>
<dbReference type="AlphaFoldDB" id="A0AAJ0D7J2"/>
<feature type="region of interest" description="Disordered" evidence="6">
    <location>
        <begin position="499"/>
        <end position="543"/>
    </location>
</feature>
<comment type="subcellular location">
    <subcellularLocation>
        <location evidence="1">Membrane</location>
        <topology evidence="1">Multi-pass membrane protein</topology>
    </subcellularLocation>
</comment>
<dbReference type="Gene3D" id="1.20.1250.20">
    <property type="entry name" value="MFS general substrate transporter like domains"/>
    <property type="match status" value="1"/>
</dbReference>
<evidence type="ECO:0000256" key="7">
    <source>
        <dbReference type="SAM" id="Phobius"/>
    </source>
</evidence>
<keyword evidence="10" id="KW-1185">Reference proteome</keyword>
<feature type="transmembrane region" description="Helical" evidence="7">
    <location>
        <begin position="200"/>
        <end position="221"/>
    </location>
</feature>
<keyword evidence="5 7" id="KW-0472">Membrane</keyword>
<protein>
    <recommendedName>
        <fullName evidence="8">Major facilitator superfamily (MFS) profile domain-containing protein</fullName>
    </recommendedName>
</protein>
<evidence type="ECO:0000313" key="10">
    <source>
        <dbReference type="Proteomes" id="UP001271007"/>
    </source>
</evidence>
<sequence>MDYETLTVWQSFRRWPRVSLYSLALAMNIFLWGFDTGIVGGMAGLDPFKKEFGVFDKKQDDYIIQAIWLSLWAVAFPLGTMVGAVIGGYIQDRTGRKSTLGLGCALSVGAITLAYFSDLTPNPQAAYFGAKFTQGFAVGVLMCSTQTYMSEIVPARLRGPIMALFPAFTLIGNLVAAIVILSRDGVKGPAAYRIAIASEYPLSIVPLVLTIILPESPVYLLRKGKIAAAQNSFRRLHGSKVAALHQDLFEDMSKAISEEAYKSNGRASYWECFRGTNLRRTIIVVCANGMAETMGFNLLGNVSYFLQLLGIPDTASFILQIVGIFLGLGANVASFWTQLKFGRRPLILWTLGATSVFWLSIGIAGFFKGVAVGWYAGAGMMAVITTVGIGCWPASFVVAAETSSLTLRSKTNGIGWFLGGIIQGAGGFGTPYLYNPDAANLGAKTGLVFAGTSAAGVLLTYFFLPELKGKSTVEIDRVFEKGHSVRRVDTSGFERVDTEDKDTALTNLTSRGSRAPSTASSNLYDAPPAQAWEPLRTGEKQDA</sequence>
<feature type="compositionally biased region" description="Polar residues" evidence="6">
    <location>
        <begin position="504"/>
        <end position="523"/>
    </location>
</feature>
<dbReference type="InterPro" id="IPR005828">
    <property type="entry name" value="MFS_sugar_transport-like"/>
</dbReference>
<evidence type="ECO:0000259" key="8">
    <source>
        <dbReference type="PROSITE" id="PS50850"/>
    </source>
</evidence>
<name>A0AAJ0D7J2_9PEZI</name>
<evidence type="ECO:0000256" key="3">
    <source>
        <dbReference type="ARBA" id="ARBA00022692"/>
    </source>
</evidence>
<feature type="transmembrane region" description="Helical" evidence="7">
    <location>
        <begin position="62"/>
        <end position="86"/>
    </location>
</feature>
<comment type="caution">
    <text evidence="9">The sequence shown here is derived from an EMBL/GenBank/DDBJ whole genome shotgun (WGS) entry which is preliminary data.</text>
</comment>
<dbReference type="SUPFAM" id="SSF103473">
    <property type="entry name" value="MFS general substrate transporter"/>
    <property type="match status" value="1"/>
</dbReference>
<evidence type="ECO:0000256" key="4">
    <source>
        <dbReference type="ARBA" id="ARBA00022989"/>
    </source>
</evidence>
<dbReference type="EMBL" id="JAWDJX010000051">
    <property type="protein sequence ID" value="KAK3048268.1"/>
    <property type="molecule type" value="Genomic_DNA"/>
</dbReference>
<organism evidence="9 10">
    <name type="scientific">Extremus antarcticus</name>
    <dbReference type="NCBI Taxonomy" id="702011"/>
    <lineage>
        <taxon>Eukaryota</taxon>
        <taxon>Fungi</taxon>
        <taxon>Dikarya</taxon>
        <taxon>Ascomycota</taxon>
        <taxon>Pezizomycotina</taxon>
        <taxon>Dothideomycetes</taxon>
        <taxon>Dothideomycetidae</taxon>
        <taxon>Mycosphaerellales</taxon>
        <taxon>Extremaceae</taxon>
        <taxon>Extremus</taxon>
    </lineage>
</organism>
<evidence type="ECO:0000313" key="9">
    <source>
        <dbReference type="EMBL" id="KAK3048268.1"/>
    </source>
</evidence>
<evidence type="ECO:0000256" key="2">
    <source>
        <dbReference type="ARBA" id="ARBA00010992"/>
    </source>
</evidence>
<gene>
    <name evidence="9" type="ORF">LTR09_010430</name>
</gene>
<feature type="transmembrane region" description="Helical" evidence="7">
    <location>
        <begin position="412"/>
        <end position="434"/>
    </location>
</feature>
<reference evidence="9" key="1">
    <citation type="submission" date="2023-04" db="EMBL/GenBank/DDBJ databases">
        <title>Black Yeasts Isolated from many extreme environments.</title>
        <authorList>
            <person name="Coleine C."/>
            <person name="Stajich J.E."/>
            <person name="Selbmann L."/>
        </authorList>
    </citation>
    <scope>NUCLEOTIDE SEQUENCE</scope>
    <source>
        <strain evidence="9">CCFEE 5312</strain>
    </source>
</reference>